<dbReference type="AlphaFoldDB" id="A0AAD5T772"/>
<evidence type="ECO:0000313" key="2">
    <source>
        <dbReference type="Proteomes" id="UP001211907"/>
    </source>
</evidence>
<reference evidence="1" key="1">
    <citation type="submission" date="2020-05" db="EMBL/GenBank/DDBJ databases">
        <title>Phylogenomic resolution of chytrid fungi.</title>
        <authorList>
            <person name="Stajich J.E."/>
            <person name="Amses K."/>
            <person name="Simmons R."/>
            <person name="Seto K."/>
            <person name="Myers J."/>
            <person name="Bonds A."/>
            <person name="Quandt C.A."/>
            <person name="Barry K."/>
            <person name="Liu P."/>
            <person name="Grigoriev I."/>
            <person name="Longcore J.E."/>
            <person name="James T.Y."/>
        </authorList>
    </citation>
    <scope>NUCLEOTIDE SEQUENCE</scope>
    <source>
        <strain evidence="1">JEL0513</strain>
    </source>
</reference>
<sequence length="113" mass="12999">MAPINHINDILPDPARRVKIRCVAQPVVRARIAIALLGNNDDGDGYDKDEYYEDEEWYDENEEGDEEEEDEGFTDEFLDFILYRIDELTQKLSGKAQKGLLIISVGQKTRQHA</sequence>
<protein>
    <submittedName>
        <fullName evidence="1">Uncharacterized protein</fullName>
    </submittedName>
</protein>
<proteinExistence type="predicted"/>
<keyword evidence="2" id="KW-1185">Reference proteome</keyword>
<organism evidence="1 2">
    <name type="scientific">Physocladia obscura</name>
    <dbReference type="NCBI Taxonomy" id="109957"/>
    <lineage>
        <taxon>Eukaryota</taxon>
        <taxon>Fungi</taxon>
        <taxon>Fungi incertae sedis</taxon>
        <taxon>Chytridiomycota</taxon>
        <taxon>Chytridiomycota incertae sedis</taxon>
        <taxon>Chytridiomycetes</taxon>
        <taxon>Chytridiales</taxon>
        <taxon>Chytriomycetaceae</taxon>
        <taxon>Physocladia</taxon>
    </lineage>
</organism>
<evidence type="ECO:0000313" key="1">
    <source>
        <dbReference type="EMBL" id="KAJ3123898.1"/>
    </source>
</evidence>
<dbReference type="Proteomes" id="UP001211907">
    <property type="component" value="Unassembled WGS sequence"/>
</dbReference>
<gene>
    <name evidence="1" type="ORF">HK100_011441</name>
</gene>
<comment type="caution">
    <text evidence="1">The sequence shown here is derived from an EMBL/GenBank/DDBJ whole genome shotgun (WGS) entry which is preliminary data.</text>
</comment>
<accession>A0AAD5T772</accession>
<dbReference type="EMBL" id="JADGJH010000707">
    <property type="protein sequence ID" value="KAJ3123898.1"/>
    <property type="molecule type" value="Genomic_DNA"/>
</dbReference>
<name>A0AAD5T772_9FUNG</name>